<protein>
    <recommendedName>
        <fullName evidence="6">Oligopeptidase F</fullName>
        <ecNumber evidence="6">3.4.24.-</ecNumber>
    </recommendedName>
</protein>
<dbReference type="PANTHER" id="PTHR11804">
    <property type="entry name" value="PROTEASE M3 THIMET OLIGOPEPTIDASE-RELATED"/>
    <property type="match status" value="1"/>
</dbReference>
<keyword evidence="12" id="KW-1185">Reference proteome</keyword>
<evidence type="ECO:0000256" key="5">
    <source>
        <dbReference type="ARBA" id="ARBA00023049"/>
    </source>
</evidence>
<evidence type="ECO:0000256" key="8">
    <source>
        <dbReference type="SAM" id="SignalP"/>
    </source>
</evidence>
<evidence type="ECO:0000256" key="7">
    <source>
        <dbReference type="SAM" id="MobiDB-lite"/>
    </source>
</evidence>
<keyword evidence="2 6" id="KW-0479">Metal-binding</keyword>
<dbReference type="AlphaFoldDB" id="A0A4Q2ISK1"/>
<dbReference type="Gene3D" id="1.10.287.830">
    <property type="entry name" value="putative peptidase helix hairpin domain like"/>
    <property type="match status" value="1"/>
</dbReference>
<dbReference type="RefSeq" id="WP_129341602.1">
    <property type="nucleotide sequence ID" value="NZ_JACIDD010000002.1"/>
</dbReference>
<feature type="chain" id="PRO_5043803411" description="Oligopeptidase F" evidence="8">
    <location>
        <begin position="27"/>
        <end position="624"/>
    </location>
</feature>
<dbReference type="EMBL" id="SDPT01000002">
    <property type="protein sequence ID" value="RXZ31351.1"/>
    <property type="molecule type" value="Genomic_DNA"/>
</dbReference>
<dbReference type="CDD" id="cd09608">
    <property type="entry name" value="M3B_PepF"/>
    <property type="match status" value="1"/>
</dbReference>
<dbReference type="EC" id="3.4.24.-" evidence="6"/>
<feature type="region of interest" description="Disordered" evidence="7">
    <location>
        <begin position="190"/>
        <end position="213"/>
    </location>
</feature>
<dbReference type="InterPro" id="IPR045090">
    <property type="entry name" value="Pept_M3A_M3B"/>
</dbReference>
<accession>A0A4Q2ISK1</accession>
<feature type="domain" description="Oligopeptidase F N-terminal" evidence="10">
    <location>
        <begin position="139"/>
        <end position="207"/>
    </location>
</feature>
<feature type="signal peptide" evidence="8">
    <location>
        <begin position="1"/>
        <end position="26"/>
    </location>
</feature>
<evidence type="ECO:0000256" key="6">
    <source>
        <dbReference type="RuleBase" id="RU368091"/>
    </source>
</evidence>
<dbReference type="GO" id="GO:0006518">
    <property type="term" value="P:peptide metabolic process"/>
    <property type="evidence" value="ECO:0007669"/>
    <property type="project" value="TreeGrafter"/>
</dbReference>
<comment type="cofactor">
    <cofactor evidence="6">
        <name>Zn(2+)</name>
        <dbReference type="ChEBI" id="CHEBI:29105"/>
    </cofactor>
    <text evidence="6">Binds 1 zinc ion.</text>
</comment>
<keyword evidence="4 6" id="KW-0862">Zinc</keyword>
<dbReference type="InterPro" id="IPR042088">
    <property type="entry name" value="OligoPept_F_C"/>
</dbReference>
<evidence type="ECO:0000256" key="1">
    <source>
        <dbReference type="ARBA" id="ARBA00022670"/>
    </source>
</evidence>
<dbReference type="GO" id="GO:0004222">
    <property type="term" value="F:metalloendopeptidase activity"/>
    <property type="evidence" value="ECO:0007669"/>
    <property type="project" value="UniProtKB-UniRule"/>
</dbReference>
<dbReference type="GO" id="GO:0006508">
    <property type="term" value="P:proteolysis"/>
    <property type="evidence" value="ECO:0007669"/>
    <property type="project" value="UniProtKB-KW"/>
</dbReference>
<keyword evidence="5 6" id="KW-0482">Metalloprotease</keyword>
<feature type="domain" description="Peptidase M3A/M3B catalytic" evidence="9">
    <location>
        <begin position="232"/>
        <end position="606"/>
    </location>
</feature>
<proteinExistence type="inferred from homology"/>
<dbReference type="OrthoDB" id="9766487at2"/>
<dbReference type="InterPro" id="IPR006311">
    <property type="entry name" value="TAT_signal"/>
</dbReference>
<dbReference type="InterPro" id="IPR001567">
    <property type="entry name" value="Pept_M3A_M3B_dom"/>
</dbReference>
<evidence type="ECO:0000256" key="2">
    <source>
        <dbReference type="ARBA" id="ARBA00022723"/>
    </source>
</evidence>
<dbReference type="Gene3D" id="1.10.1370.20">
    <property type="entry name" value="Oligoendopeptidase f, C-terminal domain"/>
    <property type="match status" value="1"/>
</dbReference>
<dbReference type="NCBIfam" id="TIGR00181">
    <property type="entry name" value="pepF"/>
    <property type="match status" value="1"/>
</dbReference>
<keyword evidence="8" id="KW-0732">Signal</keyword>
<dbReference type="GO" id="GO:0046872">
    <property type="term" value="F:metal ion binding"/>
    <property type="evidence" value="ECO:0007669"/>
    <property type="project" value="UniProtKB-UniRule"/>
</dbReference>
<dbReference type="InterPro" id="IPR004438">
    <property type="entry name" value="Peptidase_M3B"/>
</dbReference>
<dbReference type="Gene3D" id="1.20.140.70">
    <property type="entry name" value="Oligopeptidase f, N-terminal domain"/>
    <property type="match status" value="1"/>
</dbReference>
<dbReference type="InterPro" id="IPR013647">
    <property type="entry name" value="OligopepF_N_dom"/>
</dbReference>
<dbReference type="Proteomes" id="UP000292347">
    <property type="component" value="Unassembled WGS sequence"/>
</dbReference>
<evidence type="ECO:0000313" key="11">
    <source>
        <dbReference type="EMBL" id="RXZ31351.1"/>
    </source>
</evidence>
<reference evidence="11 12" key="1">
    <citation type="submission" date="2019-01" db="EMBL/GenBank/DDBJ databases">
        <title>Sphingomonas mucosissima sp. nov. and Sphingomonas desiccabilis sp. nov., from biological soil crusts in the Colorado Plateau, USA.</title>
        <authorList>
            <person name="Zhu D."/>
        </authorList>
    </citation>
    <scope>NUCLEOTIDE SEQUENCE [LARGE SCALE GENOMIC DNA]</scope>
    <source>
        <strain evidence="11 12">CP1D</strain>
    </source>
</reference>
<evidence type="ECO:0000313" key="12">
    <source>
        <dbReference type="Proteomes" id="UP000292347"/>
    </source>
</evidence>
<keyword evidence="1 6" id="KW-0645">Protease</keyword>
<comment type="caution">
    <text evidence="11">The sequence shown here is derived from an EMBL/GenBank/DDBJ whole genome shotgun (WGS) entry which is preliminary data.</text>
</comment>
<name>A0A4Q2ISK1_9SPHN</name>
<dbReference type="Pfam" id="PF01432">
    <property type="entry name" value="Peptidase_M3"/>
    <property type="match status" value="1"/>
</dbReference>
<evidence type="ECO:0000256" key="3">
    <source>
        <dbReference type="ARBA" id="ARBA00022801"/>
    </source>
</evidence>
<comment type="similarity">
    <text evidence="6">Belongs to the peptidase M3B family.</text>
</comment>
<evidence type="ECO:0000259" key="9">
    <source>
        <dbReference type="Pfam" id="PF01432"/>
    </source>
</evidence>
<keyword evidence="3 6" id="KW-0378">Hydrolase</keyword>
<organism evidence="11 12">
    <name type="scientific">Sphingomonas desiccabilis</name>
    <dbReference type="NCBI Taxonomy" id="429134"/>
    <lineage>
        <taxon>Bacteria</taxon>
        <taxon>Pseudomonadati</taxon>
        <taxon>Pseudomonadota</taxon>
        <taxon>Alphaproteobacteria</taxon>
        <taxon>Sphingomonadales</taxon>
        <taxon>Sphingomonadaceae</taxon>
        <taxon>Sphingomonas</taxon>
    </lineage>
</organism>
<sequence length="624" mass="68968">MIDLTRREALATSALAGFAAATPAWAQQPAAPAPGATTAAWDLTELYPTDAAWDAARVKALADAKALAQWKGRLGESADVLAQALSAQSDVGRTVSRIYTYISLKADEDVRVAANQERRAQATDLWVALGEATAWTSPELIALGRPKIEAFTAQNATLRTRFGMVLKNVLRQAEHTLSPEGEALLASAGAALSGPGDTAEQLRSSDMPRPTVQLSTGKSVRLDDQGYSLNRDAPNRADRKQVFDAFWKSYDAFESSLGAAYVAKIKGDIFNARARKYPSSLAAAVSGGNIPEGVYRTLVQETNAGLPQLHRYFELRRRMLKLPDMAYYDIYPPLVSLDRRFTLSEMRTLTLEATKPLGPEYAKLIAEGTAARWMDPFPRTGKRSGAYMNPGAYDVHPYLLLNLGENYEGLSTYAHEWGHAIHSLLSNRAQPYDMADYPIFLAEIASTANEALLVDYMLKRAKTREEKLFYLGQRMESIRGTFFRQAMFAEFELEAHELAEKGEGVSGARFTALYLDLLKRYHGPKVAIDPAYAIEWAYIPHFYSNFYVYQYATSITAAEYFARSVLTGGTAERDRYLTVLKAGGSDYPIDILKRAGLDMTSPAPYRQLVQSFKETLDQAEALLG</sequence>
<evidence type="ECO:0000256" key="4">
    <source>
        <dbReference type="ARBA" id="ARBA00022833"/>
    </source>
</evidence>
<comment type="function">
    <text evidence="6">Has oligopeptidase activity and degrades a variety of small bioactive peptides.</text>
</comment>
<dbReference type="PANTHER" id="PTHR11804:SF84">
    <property type="entry name" value="SACCHAROLYSIN"/>
    <property type="match status" value="1"/>
</dbReference>
<gene>
    <name evidence="11" type="primary">pepF</name>
    <name evidence="11" type="ORF">EO081_08825</name>
</gene>
<evidence type="ECO:0000259" key="10">
    <source>
        <dbReference type="Pfam" id="PF08439"/>
    </source>
</evidence>
<dbReference type="SUPFAM" id="SSF55486">
    <property type="entry name" value="Metalloproteases ('zincins'), catalytic domain"/>
    <property type="match status" value="1"/>
</dbReference>
<dbReference type="PROSITE" id="PS51318">
    <property type="entry name" value="TAT"/>
    <property type="match status" value="1"/>
</dbReference>
<dbReference type="Pfam" id="PF08439">
    <property type="entry name" value="Peptidase_M3_N"/>
    <property type="match status" value="1"/>
</dbReference>